<dbReference type="Proteomes" id="UP000320496">
    <property type="component" value="Chromosome"/>
</dbReference>
<dbReference type="Gene3D" id="2.60.40.10">
    <property type="entry name" value="Immunoglobulins"/>
    <property type="match status" value="1"/>
</dbReference>
<dbReference type="KEGG" id="mri:Mal4_00970"/>
<evidence type="ECO:0000256" key="1">
    <source>
        <dbReference type="SAM" id="SignalP"/>
    </source>
</evidence>
<gene>
    <name evidence="2" type="ORF">Mal4_00970</name>
</gene>
<dbReference type="InterPro" id="IPR013783">
    <property type="entry name" value="Ig-like_fold"/>
</dbReference>
<dbReference type="Pfam" id="PF13620">
    <property type="entry name" value="CarboxypepD_reg"/>
    <property type="match status" value="1"/>
</dbReference>
<dbReference type="AlphaFoldDB" id="A0A517Z041"/>
<organism evidence="2 3">
    <name type="scientific">Maioricimonas rarisocia</name>
    <dbReference type="NCBI Taxonomy" id="2528026"/>
    <lineage>
        <taxon>Bacteria</taxon>
        <taxon>Pseudomonadati</taxon>
        <taxon>Planctomycetota</taxon>
        <taxon>Planctomycetia</taxon>
        <taxon>Planctomycetales</taxon>
        <taxon>Planctomycetaceae</taxon>
        <taxon>Maioricimonas</taxon>
    </lineage>
</organism>
<evidence type="ECO:0008006" key="4">
    <source>
        <dbReference type="Google" id="ProtNLM"/>
    </source>
</evidence>
<dbReference type="OrthoDB" id="284841at2"/>
<reference evidence="2 3" key="1">
    <citation type="submission" date="2019-02" db="EMBL/GenBank/DDBJ databases">
        <title>Deep-cultivation of Planctomycetes and their phenomic and genomic characterization uncovers novel biology.</title>
        <authorList>
            <person name="Wiegand S."/>
            <person name="Jogler M."/>
            <person name="Boedeker C."/>
            <person name="Pinto D."/>
            <person name="Vollmers J."/>
            <person name="Rivas-Marin E."/>
            <person name="Kohn T."/>
            <person name="Peeters S.H."/>
            <person name="Heuer A."/>
            <person name="Rast P."/>
            <person name="Oberbeckmann S."/>
            <person name="Bunk B."/>
            <person name="Jeske O."/>
            <person name="Meyerdierks A."/>
            <person name="Storesund J.E."/>
            <person name="Kallscheuer N."/>
            <person name="Luecker S."/>
            <person name="Lage O.M."/>
            <person name="Pohl T."/>
            <person name="Merkel B.J."/>
            <person name="Hornburger P."/>
            <person name="Mueller R.-W."/>
            <person name="Bruemmer F."/>
            <person name="Labrenz M."/>
            <person name="Spormann A.M."/>
            <person name="Op den Camp H."/>
            <person name="Overmann J."/>
            <person name="Amann R."/>
            <person name="Jetten M.S.M."/>
            <person name="Mascher T."/>
            <person name="Medema M.H."/>
            <person name="Devos D.P."/>
            <person name="Kaster A.-K."/>
            <person name="Ovreas L."/>
            <person name="Rohde M."/>
            <person name="Galperin M.Y."/>
            <person name="Jogler C."/>
        </authorList>
    </citation>
    <scope>NUCLEOTIDE SEQUENCE [LARGE SCALE GENOMIC DNA]</scope>
    <source>
        <strain evidence="2 3">Mal4</strain>
    </source>
</reference>
<dbReference type="SUPFAM" id="SSF49478">
    <property type="entry name" value="Cna protein B-type domain"/>
    <property type="match status" value="1"/>
</dbReference>
<name>A0A517Z041_9PLAN</name>
<accession>A0A517Z041</accession>
<dbReference type="EMBL" id="CP036275">
    <property type="protein sequence ID" value="QDU35815.1"/>
    <property type="molecule type" value="Genomic_DNA"/>
</dbReference>
<sequence precursor="true">MKKASLFGKLAAGLACLGTVLPSAPALAAGPQPVVRTAQQTAVVDVALSADGSLQGQFVDLQGQPIDGAVVTVHQDGREVATTTTDAKGVYSVENLRGGVYEVAAGNSRQAFRVWSTNAAPPASRSMATIVARGDVVRGQDYYNFGYLEAGLLGTAIAGLTVGIVNLSETNDLEDQIKKLQSP</sequence>
<keyword evidence="3" id="KW-1185">Reference proteome</keyword>
<feature type="signal peptide" evidence="1">
    <location>
        <begin position="1"/>
        <end position="28"/>
    </location>
</feature>
<evidence type="ECO:0000313" key="2">
    <source>
        <dbReference type="EMBL" id="QDU35815.1"/>
    </source>
</evidence>
<dbReference type="RefSeq" id="WP_145366510.1">
    <property type="nucleotide sequence ID" value="NZ_CP036275.1"/>
</dbReference>
<protein>
    <recommendedName>
        <fullName evidence="4">Cna protein B-type domain protein</fullName>
    </recommendedName>
</protein>
<keyword evidence="1" id="KW-0732">Signal</keyword>
<proteinExistence type="predicted"/>
<evidence type="ECO:0000313" key="3">
    <source>
        <dbReference type="Proteomes" id="UP000320496"/>
    </source>
</evidence>
<feature type="chain" id="PRO_5021965752" description="Cna protein B-type domain protein" evidence="1">
    <location>
        <begin position="29"/>
        <end position="183"/>
    </location>
</feature>